<sequence length="253" mass="27449">MTGCPRPSLLLLPDTLCTGDIWARQWERLSLNADCHIGDLTHDDSVEALAARQLATSPWQRFSVAGLGLGGIVALEMVRQAPHRIERLALIATHHRAETPDHQAQRLAEIDAAREMGITAFAQTKLLPGYSAQDRPLGKATADLILHMAEQLGHAIFRRQSLALKDRPDQSATLAAFVGPALLLCGSDDALYPMSHHTDMAQLLPQAIVRIILGAGHLPSLEAPDAVTEALTAWLAQPVPPRFSDLDDILTID</sequence>
<dbReference type="PANTHER" id="PTHR43689">
    <property type="entry name" value="HYDROLASE"/>
    <property type="match status" value="1"/>
</dbReference>
<reference evidence="2 3" key="1">
    <citation type="submission" date="2015-03" db="EMBL/GenBank/DDBJ databases">
        <title>Draft genome sequence of Elstera litoralis.</title>
        <authorList>
            <person name="Rahalkar M.C."/>
            <person name="Dhakephalkar P.K."/>
            <person name="Pore S.D."/>
            <person name="Arora P."/>
            <person name="Kapse N.G."/>
            <person name="Pandit P.S."/>
        </authorList>
    </citation>
    <scope>NUCLEOTIDE SEQUENCE [LARGE SCALE GENOMIC DNA]</scope>
    <source>
        <strain evidence="2 3">Dia-1</strain>
    </source>
</reference>
<comment type="caution">
    <text evidence="2">The sequence shown here is derived from an EMBL/GenBank/DDBJ whole genome shotgun (WGS) entry which is preliminary data.</text>
</comment>
<evidence type="ECO:0000313" key="2">
    <source>
        <dbReference type="EMBL" id="KJV09636.1"/>
    </source>
</evidence>
<dbReference type="RefSeq" id="WP_045775759.1">
    <property type="nucleotide sequence ID" value="NZ_LAJY01000244.1"/>
</dbReference>
<organism evidence="2 3">
    <name type="scientific">Elstera litoralis</name>
    <dbReference type="NCBI Taxonomy" id="552518"/>
    <lineage>
        <taxon>Bacteria</taxon>
        <taxon>Pseudomonadati</taxon>
        <taxon>Pseudomonadota</taxon>
        <taxon>Alphaproteobacteria</taxon>
        <taxon>Rhodospirillales</taxon>
        <taxon>Rhodospirillaceae</taxon>
        <taxon>Elstera</taxon>
    </lineage>
</organism>
<dbReference type="SUPFAM" id="SSF53474">
    <property type="entry name" value="alpha/beta-Hydrolases"/>
    <property type="match status" value="1"/>
</dbReference>
<keyword evidence="3" id="KW-1185">Reference proteome</keyword>
<proteinExistence type="predicted"/>
<dbReference type="InterPro" id="IPR029058">
    <property type="entry name" value="AB_hydrolase_fold"/>
</dbReference>
<gene>
    <name evidence="2" type="ORF">VZ95_10285</name>
</gene>
<dbReference type="Proteomes" id="UP000033774">
    <property type="component" value="Unassembled WGS sequence"/>
</dbReference>
<dbReference type="Pfam" id="PF00561">
    <property type="entry name" value="Abhydrolase_1"/>
    <property type="match status" value="1"/>
</dbReference>
<accession>A0A0F3ISG1</accession>
<dbReference type="AlphaFoldDB" id="A0A0F3ISG1"/>
<dbReference type="PANTHER" id="PTHR43689:SF8">
    <property type="entry name" value="ALPHA_BETA-HYDROLASES SUPERFAMILY PROTEIN"/>
    <property type="match status" value="1"/>
</dbReference>
<dbReference type="InterPro" id="IPR000073">
    <property type="entry name" value="AB_hydrolase_1"/>
</dbReference>
<name>A0A0F3ISG1_9PROT</name>
<dbReference type="Gene3D" id="3.40.50.1820">
    <property type="entry name" value="alpha/beta hydrolase"/>
    <property type="match status" value="1"/>
</dbReference>
<evidence type="ECO:0000313" key="3">
    <source>
        <dbReference type="Proteomes" id="UP000033774"/>
    </source>
</evidence>
<dbReference type="EMBL" id="LAJY01000244">
    <property type="protein sequence ID" value="KJV09636.1"/>
    <property type="molecule type" value="Genomic_DNA"/>
</dbReference>
<dbReference type="PRINTS" id="PR00111">
    <property type="entry name" value="ABHYDROLASE"/>
</dbReference>
<protein>
    <recommendedName>
        <fullName evidence="1">AB hydrolase-1 domain-containing protein</fullName>
    </recommendedName>
</protein>
<feature type="domain" description="AB hydrolase-1" evidence="1">
    <location>
        <begin position="42"/>
        <end position="224"/>
    </location>
</feature>
<evidence type="ECO:0000259" key="1">
    <source>
        <dbReference type="Pfam" id="PF00561"/>
    </source>
</evidence>